<accession>A0ABX0SZN8</accession>
<dbReference type="EMBL" id="JAANOU010000001">
    <property type="protein sequence ID" value="NIH82448.1"/>
    <property type="molecule type" value="Genomic_DNA"/>
</dbReference>
<proteinExistence type="predicted"/>
<evidence type="ECO:0000313" key="2">
    <source>
        <dbReference type="Proteomes" id="UP000754495"/>
    </source>
</evidence>
<dbReference type="Proteomes" id="UP000754495">
    <property type="component" value="Unassembled WGS sequence"/>
</dbReference>
<keyword evidence="2" id="KW-1185">Reference proteome</keyword>
<evidence type="ECO:0000313" key="1">
    <source>
        <dbReference type="EMBL" id="NIH82448.1"/>
    </source>
</evidence>
<comment type="caution">
    <text evidence="1">The sequence shown here is derived from an EMBL/GenBank/DDBJ whole genome shotgun (WGS) entry which is preliminary data.</text>
</comment>
<organism evidence="1 2">
    <name type="scientific">Amycolatopsis viridis</name>
    <dbReference type="NCBI Taxonomy" id="185678"/>
    <lineage>
        <taxon>Bacteria</taxon>
        <taxon>Bacillati</taxon>
        <taxon>Actinomycetota</taxon>
        <taxon>Actinomycetes</taxon>
        <taxon>Pseudonocardiales</taxon>
        <taxon>Pseudonocardiaceae</taxon>
        <taxon>Amycolatopsis</taxon>
    </lineage>
</organism>
<reference evidence="1 2" key="1">
    <citation type="submission" date="2020-03" db="EMBL/GenBank/DDBJ databases">
        <title>Sequencing the genomes of 1000 actinobacteria strains.</title>
        <authorList>
            <person name="Klenk H.-P."/>
        </authorList>
    </citation>
    <scope>NUCLEOTIDE SEQUENCE [LARGE SCALE GENOMIC DNA]</scope>
    <source>
        <strain evidence="1 2">DSM 45668</strain>
    </source>
</reference>
<dbReference type="RefSeq" id="WP_167119637.1">
    <property type="nucleotide sequence ID" value="NZ_JAANOU010000001.1"/>
</dbReference>
<gene>
    <name evidence="1" type="ORF">FHX46_004978</name>
</gene>
<evidence type="ECO:0008006" key="3">
    <source>
        <dbReference type="Google" id="ProtNLM"/>
    </source>
</evidence>
<sequence length="177" mass="20209">MSVHAFIDESIRDSRYILCVAVLDPAQLAPARKQLARLLLPGQRELHFKKEKPPRRRLLADRIGGIEASVTMYVTTRTRKTEEQDRQRCLAEAVGELVRRRAQRVVIDSREEQDRHDEMTIYRALGGRPSTTGVIYEHLGSTASPLLWIPDAVAWCYGAGGDWRRRISPIVHDVIEL</sequence>
<name>A0ABX0SZN8_9PSEU</name>
<protein>
    <recommendedName>
        <fullName evidence="3">DUF3800 domain-containing protein</fullName>
    </recommendedName>
</protein>